<keyword evidence="2" id="KW-1185">Reference proteome</keyword>
<sequence>MTHPPTQCYLMSGANQQTRPVMTNGCKVPATLNLADALLQQREQGIRMLWVDALYITQQDDTERAQQIQRMTTIYR</sequence>
<organism evidence="1 2">
    <name type="scientific">Macroventuria anomochaeta</name>
    <dbReference type="NCBI Taxonomy" id="301207"/>
    <lineage>
        <taxon>Eukaryota</taxon>
        <taxon>Fungi</taxon>
        <taxon>Dikarya</taxon>
        <taxon>Ascomycota</taxon>
        <taxon>Pezizomycotina</taxon>
        <taxon>Dothideomycetes</taxon>
        <taxon>Pleosporomycetidae</taxon>
        <taxon>Pleosporales</taxon>
        <taxon>Pleosporineae</taxon>
        <taxon>Didymellaceae</taxon>
        <taxon>Macroventuria</taxon>
    </lineage>
</organism>
<evidence type="ECO:0000313" key="2">
    <source>
        <dbReference type="Proteomes" id="UP000799754"/>
    </source>
</evidence>
<reference evidence="1" key="1">
    <citation type="journal article" date="2020" name="Stud. Mycol.">
        <title>101 Dothideomycetes genomes: a test case for predicting lifestyles and emergence of pathogens.</title>
        <authorList>
            <person name="Haridas S."/>
            <person name="Albert R."/>
            <person name="Binder M."/>
            <person name="Bloem J."/>
            <person name="Labutti K."/>
            <person name="Salamov A."/>
            <person name="Andreopoulos B."/>
            <person name="Baker S."/>
            <person name="Barry K."/>
            <person name="Bills G."/>
            <person name="Bluhm B."/>
            <person name="Cannon C."/>
            <person name="Castanera R."/>
            <person name="Culley D."/>
            <person name="Daum C."/>
            <person name="Ezra D."/>
            <person name="Gonzalez J."/>
            <person name="Henrissat B."/>
            <person name="Kuo A."/>
            <person name="Liang C."/>
            <person name="Lipzen A."/>
            <person name="Lutzoni F."/>
            <person name="Magnuson J."/>
            <person name="Mondo S."/>
            <person name="Nolan M."/>
            <person name="Ohm R."/>
            <person name="Pangilinan J."/>
            <person name="Park H.-J."/>
            <person name="Ramirez L."/>
            <person name="Alfaro M."/>
            <person name="Sun H."/>
            <person name="Tritt A."/>
            <person name="Yoshinaga Y."/>
            <person name="Zwiers L.-H."/>
            <person name="Turgeon B."/>
            <person name="Goodwin S."/>
            <person name="Spatafora J."/>
            <person name="Crous P."/>
            <person name="Grigoriev I."/>
        </authorList>
    </citation>
    <scope>NUCLEOTIDE SEQUENCE</scope>
    <source>
        <strain evidence="1">CBS 525.71</strain>
    </source>
</reference>
<gene>
    <name evidence="1" type="ORF">BU25DRAFT_115126</name>
</gene>
<proteinExistence type="predicted"/>
<protein>
    <submittedName>
        <fullName evidence="1">Uncharacterized protein</fullName>
    </submittedName>
</protein>
<accession>A0ACB6RU76</accession>
<comment type="caution">
    <text evidence="1">The sequence shown here is derived from an EMBL/GenBank/DDBJ whole genome shotgun (WGS) entry which is preliminary data.</text>
</comment>
<name>A0ACB6RU76_9PLEO</name>
<dbReference type="EMBL" id="MU006725">
    <property type="protein sequence ID" value="KAF2625530.1"/>
    <property type="molecule type" value="Genomic_DNA"/>
</dbReference>
<dbReference type="Proteomes" id="UP000799754">
    <property type="component" value="Unassembled WGS sequence"/>
</dbReference>
<evidence type="ECO:0000313" key="1">
    <source>
        <dbReference type="EMBL" id="KAF2625530.1"/>
    </source>
</evidence>